<evidence type="ECO:0008006" key="3">
    <source>
        <dbReference type="Google" id="ProtNLM"/>
    </source>
</evidence>
<proteinExistence type="predicted"/>
<feature type="compositionally biased region" description="Polar residues" evidence="1">
    <location>
        <begin position="45"/>
        <end position="54"/>
    </location>
</feature>
<feature type="compositionally biased region" description="Basic and acidic residues" evidence="1">
    <location>
        <begin position="76"/>
        <end position="89"/>
    </location>
</feature>
<feature type="region of interest" description="Disordered" evidence="1">
    <location>
        <begin position="24"/>
        <end position="102"/>
    </location>
</feature>
<gene>
    <name evidence="2" type="ORF">Tci_602245</name>
</gene>
<organism evidence="2">
    <name type="scientific">Tanacetum cinerariifolium</name>
    <name type="common">Dalmatian daisy</name>
    <name type="synonym">Chrysanthemum cinerariifolium</name>
    <dbReference type="NCBI Taxonomy" id="118510"/>
    <lineage>
        <taxon>Eukaryota</taxon>
        <taxon>Viridiplantae</taxon>
        <taxon>Streptophyta</taxon>
        <taxon>Embryophyta</taxon>
        <taxon>Tracheophyta</taxon>
        <taxon>Spermatophyta</taxon>
        <taxon>Magnoliopsida</taxon>
        <taxon>eudicotyledons</taxon>
        <taxon>Gunneridae</taxon>
        <taxon>Pentapetalae</taxon>
        <taxon>asterids</taxon>
        <taxon>campanulids</taxon>
        <taxon>Asterales</taxon>
        <taxon>Asteraceae</taxon>
        <taxon>Asteroideae</taxon>
        <taxon>Anthemideae</taxon>
        <taxon>Anthemidinae</taxon>
        <taxon>Tanacetum</taxon>
    </lineage>
</organism>
<reference evidence="2" key="1">
    <citation type="journal article" date="2019" name="Sci. Rep.">
        <title>Draft genome of Tanacetum cinerariifolium, the natural source of mosquito coil.</title>
        <authorList>
            <person name="Yamashiro T."/>
            <person name="Shiraishi A."/>
            <person name="Satake H."/>
            <person name="Nakayama K."/>
        </authorList>
    </citation>
    <scope>NUCLEOTIDE SEQUENCE</scope>
</reference>
<accession>A0A699JDK6</accession>
<sequence length="102" mass="11460">ILNTKFTDVGQGANAARNIEIFRDMSKNKGNNKRDRDVHRIRPSETPSQGSNQRAYDRRDNDIYGSGGRYGNSDRCGSDRWRSDRHGSDRQGNGSDRQGTGT</sequence>
<feature type="non-terminal residue" evidence="2">
    <location>
        <position position="1"/>
    </location>
</feature>
<evidence type="ECO:0000313" key="2">
    <source>
        <dbReference type="EMBL" id="GFA30273.1"/>
    </source>
</evidence>
<evidence type="ECO:0000256" key="1">
    <source>
        <dbReference type="SAM" id="MobiDB-lite"/>
    </source>
</evidence>
<dbReference type="EMBL" id="BKCJ010401140">
    <property type="protein sequence ID" value="GFA30273.1"/>
    <property type="molecule type" value="Genomic_DNA"/>
</dbReference>
<protein>
    <recommendedName>
        <fullName evidence="3">Zinc finger, CCHC-type, retrotransposon Gag domain protein</fullName>
    </recommendedName>
</protein>
<name>A0A699JDK6_TANCI</name>
<feature type="compositionally biased region" description="Basic and acidic residues" evidence="1">
    <location>
        <begin position="24"/>
        <end position="43"/>
    </location>
</feature>
<comment type="caution">
    <text evidence="2">The sequence shown here is derived from an EMBL/GenBank/DDBJ whole genome shotgun (WGS) entry which is preliminary data.</text>
</comment>
<feature type="compositionally biased region" description="Polar residues" evidence="1">
    <location>
        <begin position="90"/>
        <end position="102"/>
    </location>
</feature>
<dbReference type="AlphaFoldDB" id="A0A699JDK6"/>